<dbReference type="Gene3D" id="3.30.450.70">
    <property type="match status" value="1"/>
</dbReference>
<dbReference type="SUPFAM" id="SSF64356">
    <property type="entry name" value="SNARE-like"/>
    <property type="match status" value="1"/>
</dbReference>
<organism evidence="7 8">
    <name type="scientific">Ditylenchus destructor</name>
    <dbReference type="NCBI Taxonomy" id="166010"/>
    <lineage>
        <taxon>Eukaryota</taxon>
        <taxon>Metazoa</taxon>
        <taxon>Ecdysozoa</taxon>
        <taxon>Nematoda</taxon>
        <taxon>Chromadorea</taxon>
        <taxon>Rhabditida</taxon>
        <taxon>Tylenchina</taxon>
        <taxon>Tylenchomorpha</taxon>
        <taxon>Sphaerularioidea</taxon>
        <taxon>Anguinidae</taxon>
        <taxon>Anguininae</taxon>
        <taxon>Ditylenchus</taxon>
    </lineage>
</organism>
<reference evidence="7" key="1">
    <citation type="submission" date="2022-01" db="EMBL/GenBank/DDBJ databases">
        <title>Genome Sequence Resource for Two Populations of Ditylenchus destructor, the Migratory Endoparasitic Phytonematode.</title>
        <authorList>
            <person name="Zhang H."/>
            <person name="Lin R."/>
            <person name="Xie B."/>
        </authorList>
    </citation>
    <scope>NUCLEOTIDE SEQUENCE</scope>
    <source>
        <strain evidence="7">BazhouSP</strain>
    </source>
</reference>
<gene>
    <name evidence="7" type="ORF">DdX_07518</name>
</gene>
<keyword evidence="4 6" id="KW-0333">Golgi apparatus</keyword>
<evidence type="ECO:0000256" key="5">
    <source>
        <dbReference type="ARBA" id="ARBA00038167"/>
    </source>
</evidence>
<proteinExistence type="inferred from homology"/>
<comment type="similarity">
    <text evidence="5">Belongs to the TRAPP small subunits family. BET5 subfamily.</text>
</comment>
<dbReference type="GO" id="GO:0005783">
    <property type="term" value="C:endoplasmic reticulum"/>
    <property type="evidence" value="ECO:0007669"/>
    <property type="project" value="UniProtKB-SubCell"/>
</dbReference>
<dbReference type="Proteomes" id="UP001201812">
    <property type="component" value="Unassembled WGS sequence"/>
</dbReference>
<evidence type="ECO:0000256" key="2">
    <source>
        <dbReference type="ARBA" id="ARBA00022824"/>
    </source>
</evidence>
<dbReference type="InterPro" id="IPR007233">
    <property type="entry name" value="TRAPPC"/>
</dbReference>
<evidence type="ECO:0000256" key="1">
    <source>
        <dbReference type="ARBA" id="ARBA00022448"/>
    </source>
</evidence>
<comment type="caution">
    <text evidence="7">The sequence shown here is derived from an EMBL/GenBank/DDBJ whole genome shotgun (WGS) entry which is preliminary data.</text>
</comment>
<name>A0AAD4R8F7_9BILA</name>
<comment type="subcellular location">
    <subcellularLocation>
        <location evidence="6">Endoplasmic reticulum</location>
    </subcellularLocation>
    <subcellularLocation>
        <location evidence="6">Golgi apparatus</location>
        <location evidence="6">cis-Golgi network</location>
    </subcellularLocation>
</comment>
<dbReference type="PANTHER" id="PTHR23249:SF16">
    <property type="entry name" value="TRAFFICKING PROTEIN PARTICLE COMPLEX SUBUNIT 1"/>
    <property type="match status" value="1"/>
</dbReference>
<dbReference type="SMART" id="SM01399">
    <property type="entry name" value="Sybindin"/>
    <property type="match status" value="1"/>
</dbReference>
<keyword evidence="3 6" id="KW-0931">ER-Golgi transport</keyword>
<dbReference type="Pfam" id="PF04099">
    <property type="entry name" value="Sybindin"/>
    <property type="match status" value="1"/>
</dbReference>
<dbReference type="EMBL" id="JAKKPZ010000010">
    <property type="protein sequence ID" value="KAI1716463.1"/>
    <property type="molecule type" value="Genomic_DNA"/>
</dbReference>
<evidence type="ECO:0000256" key="3">
    <source>
        <dbReference type="ARBA" id="ARBA00022892"/>
    </source>
</evidence>
<protein>
    <recommendedName>
        <fullName evidence="6">Trafficking protein particle complex subunit</fullName>
    </recommendedName>
</protein>
<dbReference type="PANTHER" id="PTHR23249">
    <property type="entry name" value="TRAFFICKING PROTEIN PARTICLE COMPLEX SUBUNIT"/>
    <property type="match status" value="1"/>
</dbReference>
<dbReference type="AlphaFoldDB" id="A0AAD4R8F7"/>
<dbReference type="GO" id="GO:0030008">
    <property type="term" value="C:TRAPP complex"/>
    <property type="evidence" value="ECO:0007669"/>
    <property type="project" value="UniProtKB-UniRule"/>
</dbReference>
<dbReference type="GO" id="GO:0005794">
    <property type="term" value="C:Golgi apparatus"/>
    <property type="evidence" value="ECO:0007669"/>
    <property type="project" value="UniProtKB-SubCell"/>
</dbReference>
<evidence type="ECO:0000313" key="8">
    <source>
        <dbReference type="Proteomes" id="UP001201812"/>
    </source>
</evidence>
<dbReference type="InterPro" id="IPR011012">
    <property type="entry name" value="Longin-like_dom_sf"/>
</dbReference>
<keyword evidence="2 6" id="KW-0256">Endoplasmic reticulum</keyword>
<sequence>MTIYNFYFFNKNGICIAYKEWSREKRAAMSQEEEFKLVYGMLLSLRSFCSKLSIKGGQQLVQNFRTSSYRMNYMETNTGLKFVLNTDPDADGIPDLLQSIFQIYIETVLKNPFADTSKKIQSEIFHSRVDEAVRAHHCYT</sequence>
<keyword evidence="1 6" id="KW-0813">Transport</keyword>
<evidence type="ECO:0000256" key="4">
    <source>
        <dbReference type="ARBA" id="ARBA00023034"/>
    </source>
</evidence>
<evidence type="ECO:0000256" key="6">
    <source>
        <dbReference type="RuleBase" id="RU366065"/>
    </source>
</evidence>
<comment type="subunit">
    <text evidence="6">Part of the multisubunit transport protein particle (TRAPP) complex.</text>
</comment>
<dbReference type="CDD" id="cd14855">
    <property type="entry name" value="TRAPPC1_MUM2"/>
    <property type="match status" value="1"/>
</dbReference>
<accession>A0AAD4R8F7</accession>
<keyword evidence="8" id="KW-1185">Reference proteome</keyword>
<dbReference type="GO" id="GO:0006888">
    <property type="term" value="P:endoplasmic reticulum to Golgi vesicle-mediated transport"/>
    <property type="evidence" value="ECO:0007669"/>
    <property type="project" value="UniProtKB-UniRule"/>
</dbReference>
<evidence type="ECO:0000313" key="7">
    <source>
        <dbReference type="EMBL" id="KAI1716463.1"/>
    </source>
</evidence>